<dbReference type="Pfam" id="PF08148">
    <property type="entry name" value="DSHCT"/>
    <property type="match status" value="1"/>
</dbReference>
<dbReference type="Gene3D" id="3.40.50.300">
    <property type="entry name" value="P-loop containing nucleotide triphosphate hydrolases"/>
    <property type="match status" value="2"/>
</dbReference>
<dbReference type="CDD" id="cd18795">
    <property type="entry name" value="SF2_C_Ski2"/>
    <property type="match status" value="1"/>
</dbReference>
<evidence type="ECO:0000256" key="1">
    <source>
        <dbReference type="ARBA" id="ARBA00022741"/>
    </source>
</evidence>
<keyword evidence="3" id="KW-0347">Helicase</keyword>
<dbReference type="InterPro" id="IPR012961">
    <property type="entry name" value="Ski2/MTR4_C"/>
</dbReference>
<evidence type="ECO:0000313" key="7">
    <source>
        <dbReference type="EMBL" id="QHU22312.1"/>
    </source>
</evidence>
<proteinExistence type="predicted"/>
<dbReference type="GO" id="GO:0016787">
    <property type="term" value="F:hydrolase activity"/>
    <property type="evidence" value="ECO:0007669"/>
    <property type="project" value="UniProtKB-KW"/>
</dbReference>
<dbReference type="InterPro" id="IPR050699">
    <property type="entry name" value="RNA-DNA_Helicase"/>
</dbReference>
<dbReference type="Pfam" id="PF00271">
    <property type="entry name" value="Helicase_C"/>
    <property type="match status" value="1"/>
</dbReference>
<sequence length="802" mass="94587">MDEIYQFKTYTDNNFEFSDFQTKACLSIVKDKHVLVTAHTGSGKTLPAEFSIYYNIKVKGKKVIYTSPIKALSNQKYKEFSTKFPDIEVGILTGDIKHNPTADLLIVTTEILQNHCFKSKNKGLYLDFNIDLENELGSVIFDEVHYIDDVDRGTVWEQTIILLPIHVPFVMLSATIGKKEHFADWICNITNKEVTICSSDKRVVPLVFYEYFALPDKYIKNIKDKNKKEMFMKKTNSNLNIIKKGGGDYHYNHLALTKKCTTELVKDKFRVHDKFVINECLEHLKHDDMFPCLLFVFSRKQVEHISNQIFVDLFLPDEKDYLVRPIFIKMMVNKLENWKEYVSLPECEYYINLLEKGIGIHHAGMLPVFREIIEMMYEQKYIKVLIATETFAIGLNMPTRTVLFNSLFKHDGNQMRLLQSHEFIQMAGRAGRRNIDKIGHVILLTNNYKPLCESEYYTLFHNKPKVLSSKFRITYNLILNYLENLSQSDFVEMIQKSLMNVDIVNQIKVSNEEIDKLTKNISSYDDILTQNIINYFENYASLKDKYNMASNKQKKKIKKEISEIENNAEFDKYDTFNNYMELVSKMRKEQQILNYANTYVETQINVLFNILELNGYVNENMDATPMGLNASYIHELPCLVFCDLYKHCNRFEKYTETQIVCLLSSFYELKVKDDYKTHYPNIMKEEFNFIVERLNYYKDKELPSELYITSKFNIQYDLIDYIEKWFNNIENIDDTRFFFHQLTSELDIFTGDFIKCCMKLVNMCNELLVFGENDNNYSFLEKINNIQRKLQKSIVSNRSMYV</sequence>
<evidence type="ECO:0000256" key="3">
    <source>
        <dbReference type="ARBA" id="ARBA00022806"/>
    </source>
</evidence>
<dbReference type="PROSITE" id="PS51192">
    <property type="entry name" value="HELICASE_ATP_BIND_1"/>
    <property type="match status" value="1"/>
</dbReference>
<dbReference type="SMART" id="SM00490">
    <property type="entry name" value="HELICc"/>
    <property type="match status" value="1"/>
</dbReference>
<evidence type="ECO:0000256" key="2">
    <source>
        <dbReference type="ARBA" id="ARBA00022801"/>
    </source>
</evidence>
<evidence type="ECO:0000259" key="6">
    <source>
        <dbReference type="PROSITE" id="PS51194"/>
    </source>
</evidence>
<dbReference type="SMART" id="SM00487">
    <property type="entry name" value="DEXDc"/>
    <property type="match status" value="1"/>
</dbReference>
<dbReference type="InterPro" id="IPR001650">
    <property type="entry name" value="Helicase_C-like"/>
</dbReference>
<dbReference type="SUPFAM" id="SSF52540">
    <property type="entry name" value="P-loop containing nucleoside triphosphate hydrolases"/>
    <property type="match status" value="1"/>
</dbReference>
<protein>
    <recommendedName>
        <fullName evidence="8">Helicase</fullName>
    </recommendedName>
</protein>
<dbReference type="InterPro" id="IPR027417">
    <property type="entry name" value="P-loop_NTPase"/>
</dbReference>
<dbReference type="InterPro" id="IPR011545">
    <property type="entry name" value="DEAD/DEAH_box_helicase_dom"/>
</dbReference>
<dbReference type="AlphaFoldDB" id="A0A6C0KWF2"/>
<dbReference type="Gene3D" id="1.10.3380.30">
    <property type="match status" value="1"/>
</dbReference>
<keyword evidence="1" id="KW-0547">Nucleotide-binding</keyword>
<dbReference type="InterPro" id="IPR014001">
    <property type="entry name" value="Helicase_ATP-bd"/>
</dbReference>
<feature type="domain" description="Helicase ATP-binding" evidence="5">
    <location>
        <begin position="25"/>
        <end position="194"/>
    </location>
</feature>
<evidence type="ECO:0000256" key="4">
    <source>
        <dbReference type="ARBA" id="ARBA00022840"/>
    </source>
</evidence>
<dbReference type="PROSITE" id="PS51194">
    <property type="entry name" value="HELICASE_CTER"/>
    <property type="match status" value="1"/>
</dbReference>
<keyword evidence="2" id="KW-0378">Hydrolase</keyword>
<reference evidence="7" key="1">
    <citation type="journal article" date="2020" name="Nature">
        <title>Giant virus diversity and host interactions through global metagenomics.</title>
        <authorList>
            <person name="Schulz F."/>
            <person name="Roux S."/>
            <person name="Paez-Espino D."/>
            <person name="Jungbluth S."/>
            <person name="Walsh D.A."/>
            <person name="Denef V.J."/>
            <person name="McMahon K.D."/>
            <person name="Konstantinidis K.T."/>
            <person name="Eloe-Fadrosh E.A."/>
            <person name="Kyrpides N.C."/>
            <person name="Woyke T."/>
        </authorList>
    </citation>
    <scope>NUCLEOTIDE SEQUENCE</scope>
    <source>
        <strain evidence="7">GVMAG-S-ERX555907-102</strain>
    </source>
</reference>
<keyword evidence="4" id="KW-0067">ATP-binding</keyword>
<accession>A0A6C0KWF2</accession>
<organism evidence="7">
    <name type="scientific">viral metagenome</name>
    <dbReference type="NCBI Taxonomy" id="1070528"/>
    <lineage>
        <taxon>unclassified sequences</taxon>
        <taxon>metagenomes</taxon>
        <taxon>organismal metagenomes</taxon>
    </lineage>
</organism>
<evidence type="ECO:0000259" key="5">
    <source>
        <dbReference type="PROSITE" id="PS51192"/>
    </source>
</evidence>
<evidence type="ECO:0008006" key="8">
    <source>
        <dbReference type="Google" id="ProtNLM"/>
    </source>
</evidence>
<dbReference type="GO" id="GO:0005524">
    <property type="term" value="F:ATP binding"/>
    <property type="evidence" value="ECO:0007669"/>
    <property type="project" value="UniProtKB-KW"/>
</dbReference>
<name>A0A6C0KWF2_9ZZZZ</name>
<dbReference type="PANTHER" id="PTHR12131:SF1">
    <property type="entry name" value="ATP-DEPENDENT RNA HELICASE SUPV3L1, MITOCHONDRIAL-RELATED"/>
    <property type="match status" value="1"/>
</dbReference>
<dbReference type="EMBL" id="MN741005">
    <property type="protein sequence ID" value="QHU22312.1"/>
    <property type="molecule type" value="Genomic_DNA"/>
</dbReference>
<feature type="domain" description="Helicase C-terminal" evidence="6">
    <location>
        <begin position="322"/>
        <end position="486"/>
    </location>
</feature>
<dbReference type="PANTHER" id="PTHR12131">
    <property type="entry name" value="ATP-DEPENDENT RNA AND DNA HELICASE"/>
    <property type="match status" value="1"/>
</dbReference>
<dbReference type="GO" id="GO:0003676">
    <property type="term" value="F:nucleic acid binding"/>
    <property type="evidence" value="ECO:0007669"/>
    <property type="project" value="InterPro"/>
</dbReference>
<dbReference type="GO" id="GO:0004386">
    <property type="term" value="F:helicase activity"/>
    <property type="evidence" value="ECO:0007669"/>
    <property type="project" value="UniProtKB-KW"/>
</dbReference>
<dbReference type="Pfam" id="PF00270">
    <property type="entry name" value="DEAD"/>
    <property type="match status" value="1"/>
</dbReference>